<reference evidence="1 2" key="1">
    <citation type="submission" date="2018-07" db="EMBL/GenBank/DDBJ databases">
        <title>Draft Genome Assemblies for Five Robust Yarrowia lipolytica Strains Exhibiting High Lipid Production and Pentose Sugar Utilization and Sugar Alcohol Secretion from Undetoxified Lignocellulosic Biomass Hydrolysates.</title>
        <authorList>
            <consortium name="DOE Joint Genome Institute"/>
            <person name="Walker C."/>
            <person name="Ryu S."/>
            <person name="Na H."/>
            <person name="Zane M."/>
            <person name="LaButti K."/>
            <person name="Lipzen A."/>
            <person name="Haridas S."/>
            <person name="Barry K."/>
            <person name="Grigoriev I.V."/>
            <person name="Quarterman J."/>
            <person name="Slininger P."/>
            <person name="Dien B."/>
            <person name="Trinh C.T."/>
        </authorList>
    </citation>
    <scope>NUCLEOTIDE SEQUENCE [LARGE SCALE GENOMIC DNA]</scope>
    <source>
        <strain evidence="1 2">YB392</strain>
    </source>
</reference>
<dbReference type="AlphaFoldDB" id="A0A371C7M5"/>
<dbReference type="VEuPathDB" id="FungiDB:YALI1_A06761g"/>
<name>A0A371C7M5_YARLL</name>
<evidence type="ECO:0000313" key="2">
    <source>
        <dbReference type="Proteomes" id="UP000256601"/>
    </source>
</evidence>
<dbReference type="Proteomes" id="UP000256601">
    <property type="component" value="Unassembled WGS sequence"/>
</dbReference>
<sequence length="207" mass="23984">MAKVQKHIPLAVRFGRVMESSVKAMSFADRIDQPHFFVCPPGEPDSLADGEEELPEPLGEDLLLSDKQCDELTKTRVEMFPDSSYKRGHYTSKIKGAYDNTYFNTRPVEKPINTPEMPYTAEEREVIVSDANLCPERYRFQIGIWKSFSDMFLNYRTAEEYRSWYHRNSPLPGVKTARQYSLKMAAMLMDYIKAEYEKNPSKKMPGN</sequence>
<evidence type="ECO:0000313" key="1">
    <source>
        <dbReference type="EMBL" id="RDW26303.1"/>
    </source>
</evidence>
<dbReference type="EMBL" id="KZ857334">
    <property type="protein sequence ID" value="RDW26303.1"/>
    <property type="molecule type" value="Genomic_DNA"/>
</dbReference>
<gene>
    <name evidence="1" type="ORF">B0I71DRAFT_152590</name>
</gene>
<protein>
    <submittedName>
        <fullName evidence="1">Uncharacterized protein</fullName>
    </submittedName>
</protein>
<proteinExistence type="predicted"/>
<accession>A0A371C7M5</accession>
<organism evidence="1 2">
    <name type="scientific">Yarrowia lipolytica</name>
    <name type="common">Candida lipolytica</name>
    <dbReference type="NCBI Taxonomy" id="4952"/>
    <lineage>
        <taxon>Eukaryota</taxon>
        <taxon>Fungi</taxon>
        <taxon>Dikarya</taxon>
        <taxon>Ascomycota</taxon>
        <taxon>Saccharomycotina</taxon>
        <taxon>Dipodascomycetes</taxon>
        <taxon>Dipodascales</taxon>
        <taxon>Dipodascales incertae sedis</taxon>
        <taxon>Yarrowia</taxon>
    </lineage>
</organism>